<dbReference type="Gene3D" id="3.50.50.60">
    <property type="entry name" value="FAD/NAD(P)-binding domain"/>
    <property type="match status" value="1"/>
</dbReference>
<evidence type="ECO:0000256" key="5">
    <source>
        <dbReference type="ARBA" id="ARBA00022827"/>
    </source>
</evidence>
<evidence type="ECO:0000256" key="6">
    <source>
        <dbReference type="ARBA" id="ARBA00022857"/>
    </source>
</evidence>
<organism evidence="12 13">
    <name type="scientific">Amycolatopsis panacis</name>
    <dbReference type="NCBI Taxonomy" id="2340917"/>
    <lineage>
        <taxon>Bacteria</taxon>
        <taxon>Bacillati</taxon>
        <taxon>Actinomycetota</taxon>
        <taxon>Actinomycetes</taxon>
        <taxon>Pseudonocardiales</taxon>
        <taxon>Pseudonocardiaceae</taxon>
        <taxon>Amycolatopsis</taxon>
    </lineage>
</organism>
<comment type="caution">
    <text evidence="12">The sequence shown here is derived from an EMBL/GenBank/DDBJ whole genome shotgun (WGS) entry which is preliminary data.</text>
</comment>
<dbReference type="EMBL" id="QZFV01000032">
    <property type="protein sequence ID" value="RJQ90733.1"/>
    <property type="molecule type" value="Genomic_DNA"/>
</dbReference>
<dbReference type="InterPro" id="IPR055275">
    <property type="entry name" value="Ferredox_Rdtase"/>
</dbReference>
<dbReference type="PRINTS" id="PR00419">
    <property type="entry name" value="ADXRDTASE"/>
</dbReference>
<dbReference type="AlphaFoldDB" id="A0A419IAV9"/>
<accession>A0A419IAV9</accession>
<evidence type="ECO:0000256" key="1">
    <source>
        <dbReference type="ARBA" id="ARBA00001974"/>
    </source>
</evidence>
<evidence type="ECO:0000259" key="11">
    <source>
        <dbReference type="Pfam" id="PF07992"/>
    </source>
</evidence>
<protein>
    <recommendedName>
        <fullName evidence="3">ferredoxin--NADP(+) reductase</fullName>
        <ecNumber evidence="3">1.18.1.2</ecNumber>
    </recommendedName>
</protein>
<dbReference type="SUPFAM" id="SSF51971">
    <property type="entry name" value="Nucleotide-binding domain"/>
    <property type="match status" value="2"/>
</dbReference>
<dbReference type="InterPro" id="IPR036188">
    <property type="entry name" value="FAD/NAD-bd_sf"/>
</dbReference>
<reference evidence="12 13" key="1">
    <citation type="submission" date="2018-09" db="EMBL/GenBank/DDBJ databases">
        <title>YIM PH 21725 draft genome.</title>
        <authorList>
            <person name="Miao C."/>
        </authorList>
    </citation>
    <scope>NUCLEOTIDE SEQUENCE [LARGE SCALE GENOMIC DNA]</scope>
    <source>
        <strain evidence="13">YIM PH21725</strain>
    </source>
</reference>
<feature type="binding site" evidence="10">
    <location>
        <position position="355"/>
    </location>
    <ligand>
        <name>NADP(+)</name>
        <dbReference type="ChEBI" id="CHEBI:58349"/>
    </ligand>
</feature>
<dbReference type="GO" id="GO:0004324">
    <property type="term" value="F:ferredoxin-NADP+ reductase activity"/>
    <property type="evidence" value="ECO:0007669"/>
    <property type="project" value="UniProtKB-EC"/>
</dbReference>
<feature type="binding site" evidence="10">
    <location>
        <begin position="185"/>
        <end position="186"/>
    </location>
    <ligand>
        <name>NADP(+)</name>
        <dbReference type="ChEBI" id="CHEBI:58349"/>
    </ligand>
</feature>
<dbReference type="Gene3D" id="3.40.50.720">
    <property type="entry name" value="NAD(P)-binding Rossmann-like Domain"/>
    <property type="match status" value="1"/>
</dbReference>
<dbReference type="PIRSF" id="PIRSF000362">
    <property type="entry name" value="FNR"/>
    <property type="match status" value="1"/>
</dbReference>
<comment type="catalytic activity">
    <reaction evidence="8">
        <text>2 reduced [2Fe-2S]-[ferredoxin] + NADP(+) + H(+) = 2 oxidized [2Fe-2S]-[ferredoxin] + NADPH</text>
        <dbReference type="Rhea" id="RHEA:20125"/>
        <dbReference type="Rhea" id="RHEA-COMP:10000"/>
        <dbReference type="Rhea" id="RHEA-COMP:10001"/>
        <dbReference type="ChEBI" id="CHEBI:15378"/>
        <dbReference type="ChEBI" id="CHEBI:33737"/>
        <dbReference type="ChEBI" id="CHEBI:33738"/>
        <dbReference type="ChEBI" id="CHEBI:57783"/>
        <dbReference type="ChEBI" id="CHEBI:58349"/>
        <dbReference type="EC" id="1.18.1.2"/>
    </reaction>
</comment>
<evidence type="ECO:0000256" key="3">
    <source>
        <dbReference type="ARBA" id="ARBA00013223"/>
    </source>
</evidence>
<keyword evidence="6 10" id="KW-0521">NADP</keyword>
<dbReference type="Proteomes" id="UP000285112">
    <property type="component" value="Unassembled WGS sequence"/>
</dbReference>
<keyword evidence="7" id="KW-0560">Oxidoreductase</keyword>
<evidence type="ECO:0000256" key="4">
    <source>
        <dbReference type="ARBA" id="ARBA00022630"/>
    </source>
</evidence>
<dbReference type="EC" id="1.18.1.2" evidence="3"/>
<dbReference type="InterPro" id="IPR021163">
    <property type="entry name" value="Ferredox_Rdtase_adrenod"/>
</dbReference>
<evidence type="ECO:0000256" key="2">
    <source>
        <dbReference type="ARBA" id="ARBA00008312"/>
    </source>
</evidence>
<feature type="binding site" evidence="10">
    <location>
        <position position="197"/>
    </location>
    <ligand>
        <name>NADP(+)</name>
        <dbReference type="ChEBI" id="CHEBI:58349"/>
    </ligand>
</feature>
<dbReference type="Pfam" id="PF07992">
    <property type="entry name" value="Pyr_redox_2"/>
    <property type="match status" value="1"/>
</dbReference>
<feature type="binding site" evidence="9">
    <location>
        <position position="348"/>
    </location>
    <ligand>
        <name>FAD</name>
        <dbReference type="ChEBI" id="CHEBI:57692"/>
    </ligand>
</feature>
<evidence type="ECO:0000256" key="9">
    <source>
        <dbReference type="PIRSR" id="PIRSR000362-1"/>
    </source>
</evidence>
<evidence type="ECO:0000313" key="12">
    <source>
        <dbReference type="EMBL" id="RJQ90733.1"/>
    </source>
</evidence>
<comment type="similarity">
    <text evidence="2">Belongs to the ferredoxin--NADP reductase type 1 family.</text>
</comment>
<dbReference type="OrthoDB" id="289202at2"/>
<name>A0A419IAV9_9PSEU</name>
<dbReference type="PANTHER" id="PTHR48467:SF1">
    <property type="entry name" value="GLUTAMATE SYNTHASE 1 [NADH], CHLOROPLASTIC-LIKE"/>
    <property type="match status" value="1"/>
</dbReference>
<feature type="binding site" evidence="9">
    <location>
        <position position="6"/>
    </location>
    <ligand>
        <name>FAD</name>
        <dbReference type="ChEBI" id="CHEBI:57692"/>
    </ligand>
</feature>
<evidence type="ECO:0000256" key="8">
    <source>
        <dbReference type="ARBA" id="ARBA00047776"/>
    </source>
</evidence>
<feature type="binding site" evidence="9">
    <location>
        <begin position="355"/>
        <end position="357"/>
    </location>
    <ligand>
        <name>FAD</name>
        <dbReference type="ChEBI" id="CHEBI:57692"/>
    </ligand>
</feature>
<keyword evidence="5 9" id="KW-0274">FAD</keyword>
<feature type="domain" description="FAD/NAD(P)-binding" evidence="11">
    <location>
        <begin position="2"/>
        <end position="158"/>
    </location>
</feature>
<proteinExistence type="inferred from homology"/>
<feature type="binding site" evidence="9">
    <location>
        <position position="27"/>
    </location>
    <ligand>
        <name>FAD</name>
        <dbReference type="ChEBI" id="CHEBI:57692"/>
    </ligand>
</feature>
<dbReference type="PANTHER" id="PTHR48467">
    <property type="entry name" value="GLUTAMATE SYNTHASE 1 [NADH], CHLOROPLASTIC-LIKE"/>
    <property type="match status" value="1"/>
</dbReference>
<evidence type="ECO:0000256" key="7">
    <source>
        <dbReference type="ARBA" id="ARBA00023002"/>
    </source>
</evidence>
<dbReference type="RefSeq" id="WP_120021814.1">
    <property type="nucleotide sequence ID" value="NZ_QZFV01000032.1"/>
</dbReference>
<dbReference type="InterPro" id="IPR023753">
    <property type="entry name" value="FAD/NAD-binding_dom"/>
</dbReference>
<feature type="binding site" evidence="9">
    <location>
        <position position="35"/>
    </location>
    <ligand>
        <name>FAD</name>
        <dbReference type="ChEBI" id="CHEBI:57692"/>
    </ligand>
</feature>
<keyword evidence="4" id="KW-0285">Flavoprotein</keyword>
<keyword evidence="13" id="KW-1185">Reference proteome</keyword>
<gene>
    <name evidence="12" type="ORF">D5S19_03000</name>
</gene>
<evidence type="ECO:0000256" key="10">
    <source>
        <dbReference type="PIRSR" id="PIRSR000362-2"/>
    </source>
</evidence>
<sequence>MGAGPAGIYAADLLDKSDADVEIDLFERMPAPFGLIRYGVAPDHPRIKGIVTALHKVLDKPNIRLLGNVDYGTDIKLDELREFYDAVVFATGAMADRGLDLPGIDLDGSHGAADFVSWYDGHPDVPRTWPLTATSVAVLGVGNVALDVARVLAKTADELLSTDIPANVYAGLQASPVTDVHVFGRRGPAQAKFTPLELRELDHSPNVEVLVDPADMEFDAASVAQLRASKQVEMVVKTLQEWAIRDPGSRPRRLHLHFFHSPAEILGQDGRVRGLRTERTEYAGDGSVRGTGEFHDWDVQAVYRAVGYLSSHLPEVPFDHVAGVIPNEAGRVLDLDENQVPGVYVTGWIKRGPVGLIGHTKGDAAETVASLLTDADTLAAPKHAAPDAIVDFLASRGIPFTTWDGWGRLDAHEQALGEPHGRARIKVVERAEMVRVSRG</sequence>
<comment type="cofactor">
    <cofactor evidence="1 9">
        <name>FAD</name>
        <dbReference type="ChEBI" id="CHEBI:57692"/>
    </cofactor>
</comment>
<evidence type="ECO:0000313" key="13">
    <source>
        <dbReference type="Proteomes" id="UP000285112"/>
    </source>
</evidence>